<accession>A0ABQ4C4M2</accession>
<dbReference type="PRINTS" id="PR00598">
    <property type="entry name" value="HTHMARR"/>
</dbReference>
<name>A0ABQ4C4M2_9ACTN</name>
<sequence length="168" mass="18951">MRDSVDDHIEQWLPLLVGLDPDAEGAITRMQHLVRHIRKHKDAMLAKHDLQAGEFDTLHTLMRLGEPHRTTPTRLATELAMSPAAMTGRLDALAQRGFVRRAPSTTDRRKVDIELTEAGKRAWTDAIADMGFEETRVLAVLNSRERRQLSDLLRRVLIAAEKGPPPPQ</sequence>
<organism evidence="5 6">
    <name type="scientific">Asanoa iriomotensis</name>
    <dbReference type="NCBI Taxonomy" id="234613"/>
    <lineage>
        <taxon>Bacteria</taxon>
        <taxon>Bacillati</taxon>
        <taxon>Actinomycetota</taxon>
        <taxon>Actinomycetes</taxon>
        <taxon>Micromonosporales</taxon>
        <taxon>Micromonosporaceae</taxon>
        <taxon>Asanoa</taxon>
    </lineage>
</organism>
<dbReference type="SUPFAM" id="SSF46785">
    <property type="entry name" value="Winged helix' DNA-binding domain"/>
    <property type="match status" value="1"/>
</dbReference>
<evidence type="ECO:0000256" key="3">
    <source>
        <dbReference type="ARBA" id="ARBA00023163"/>
    </source>
</evidence>
<dbReference type="PROSITE" id="PS50995">
    <property type="entry name" value="HTH_MARR_2"/>
    <property type="match status" value="1"/>
</dbReference>
<dbReference type="Pfam" id="PF01047">
    <property type="entry name" value="MarR"/>
    <property type="match status" value="1"/>
</dbReference>
<dbReference type="InterPro" id="IPR036388">
    <property type="entry name" value="WH-like_DNA-bd_sf"/>
</dbReference>
<dbReference type="InterPro" id="IPR023187">
    <property type="entry name" value="Tscrpt_reg_MarR-type_CS"/>
</dbReference>
<keyword evidence="6" id="KW-1185">Reference proteome</keyword>
<feature type="domain" description="HTH marR-type" evidence="4">
    <location>
        <begin position="23"/>
        <end position="158"/>
    </location>
</feature>
<proteinExistence type="predicted"/>
<evidence type="ECO:0000256" key="1">
    <source>
        <dbReference type="ARBA" id="ARBA00023015"/>
    </source>
</evidence>
<comment type="caution">
    <text evidence="5">The sequence shown here is derived from an EMBL/GenBank/DDBJ whole genome shotgun (WGS) entry which is preliminary data.</text>
</comment>
<dbReference type="InterPro" id="IPR036390">
    <property type="entry name" value="WH_DNA-bd_sf"/>
</dbReference>
<dbReference type="InterPro" id="IPR000835">
    <property type="entry name" value="HTH_MarR-typ"/>
</dbReference>
<dbReference type="RefSeq" id="WP_203704017.1">
    <property type="nucleotide sequence ID" value="NZ_BAAALU010000005.1"/>
</dbReference>
<dbReference type="Proteomes" id="UP000624325">
    <property type="component" value="Unassembled WGS sequence"/>
</dbReference>
<gene>
    <name evidence="5" type="ORF">Air01nite_38190</name>
</gene>
<keyword evidence="2" id="KW-0238">DNA-binding</keyword>
<dbReference type="PANTHER" id="PTHR42756">
    <property type="entry name" value="TRANSCRIPTIONAL REGULATOR, MARR"/>
    <property type="match status" value="1"/>
</dbReference>
<dbReference type="PANTHER" id="PTHR42756:SF1">
    <property type="entry name" value="TRANSCRIPTIONAL REPRESSOR OF EMRAB OPERON"/>
    <property type="match status" value="1"/>
</dbReference>
<evidence type="ECO:0000256" key="2">
    <source>
        <dbReference type="ARBA" id="ARBA00023125"/>
    </source>
</evidence>
<evidence type="ECO:0000313" key="5">
    <source>
        <dbReference type="EMBL" id="GIF57724.1"/>
    </source>
</evidence>
<protein>
    <submittedName>
        <fullName evidence="5">MarR family transcriptional regulator</fullName>
    </submittedName>
</protein>
<dbReference type="SMART" id="SM00347">
    <property type="entry name" value="HTH_MARR"/>
    <property type="match status" value="1"/>
</dbReference>
<keyword evidence="3" id="KW-0804">Transcription</keyword>
<dbReference type="Gene3D" id="1.10.10.10">
    <property type="entry name" value="Winged helix-like DNA-binding domain superfamily/Winged helix DNA-binding domain"/>
    <property type="match status" value="1"/>
</dbReference>
<reference evidence="5 6" key="1">
    <citation type="submission" date="2021-01" db="EMBL/GenBank/DDBJ databases">
        <title>Whole genome shotgun sequence of Asanoa iriomotensis NBRC 100142.</title>
        <authorList>
            <person name="Komaki H."/>
            <person name="Tamura T."/>
        </authorList>
    </citation>
    <scope>NUCLEOTIDE SEQUENCE [LARGE SCALE GENOMIC DNA]</scope>
    <source>
        <strain evidence="5 6">NBRC 100142</strain>
    </source>
</reference>
<dbReference type="PROSITE" id="PS01117">
    <property type="entry name" value="HTH_MARR_1"/>
    <property type="match status" value="1"/>
</dbReference>
<evidence type="ECO:0000313" key="6">
    <source>
        <dbReference type="Proteomes" id="UP000624325"/>
    </source>
</evidence>
<dbReference type="EMBL" id="BONC01000026">
    <property type="protein sequence ID" value="GIF57724.1"/>
    <property type="molecule type" value="Genomic_DNA"/>
</dbReference>
<keyword evidence="1" id="KW-0805">Transcription regulation</keyword>
<evidence type="ECO:0000259" key="4">
    <source>
        <dbReference type="PROSITE" id="PS50995"/>
    </source>
</evidence>